<evidence type="ECO:0000256" key="8">
    <source>
        <dbReference type="ARBA" id="ARBA00022989"/>
    </source>
</evidence>
<feature type="region of interest" description="Disordered" evidence="14">
    <location>
        <begin position="675"/>
        <end position="770"/>
    </location>
</feature>
<dbReference type="InterPro" id="IPR051036">
    <property type="entry name" value="SIGLEC"/>
</dbReference>
<evidence type="ECO:0000256" key="15">
    <source>
        <dbReference type="SAM" id="Phobius"/>
    </source>
</evidence>
<dbReference type="GO" id="GO:0007155">
    <property type="term" value="P:cell adhesion"/>
    <property type="evidence" value="ECO:0007669"/>
    <property type="project" value="UniProtKB-KW"/>
</dbReference>
<keyword evidence="8 15" id="KW-1133">Transmembrane helix</keyword>
<evidence type="ECO:0000256" key="5">
    <source>
        <dbReference type="ARBA" id="ARBA00022734"/>
    </source>
</evidence>
<evidence type="ECO:0000313" key="18">
    <source>
        <dbReference type="RefSeq" id="XP_032120195.1"/>
    </source>
</evidence>
<dbReference type="SMART" id="SM00409">
    <property type="entry name" value="IG"/>
    <property type="match status" value="3"/>
</dbReference>
<feature type="compositionally biased region" description="Basic and acidic residues" evidence="14">
    <location>
        <begin position="52"/>
        <end position="65"/>
    </location>
</feature>
<feature type="domain" description="Ig-like" evidence="16">
    <location>
        <begin position="267"/>
        <end position="352"/>
    </location>
</feature>
<evidence type="ECO:0000256" key="4">
    <source>
        <dbReference type="ARBA" id="ARBA00022729"/>
    </source>
</evidence>
<name>A0A6J3GQY1_SAPAP</name>
<evidence type="ECO:0000256" key="14">
    <source>
        <dbReference type="SAM" id="MobiDB-lite"/>
    </source>
</evidence>
<evidence type="ECO:0000256" key="7">
    <source>
        <dbReference type="ARBA" id="ARBA00022889"/>
    </source>
</evidence>
<keyword evidence="10" id="KW-1015">Disulfide bond</keyword>
<keyword evidence="2" id="KW-0490">MHC I</keyword>
<dbReference type="Pfam" id="PF13927">
    <property type="entry name" value="Ig_3"/>
    <property type="match status" value="1"/>
</dbReference>
<evidence type="ECO:0000256" key="3">
    <source>
        <dbReference type="ARBA" id="ARBA00022692"/>
    </source>
</evidence>
<dbReference type="InterPro" id="IPR013098">
    <property type="entry name" value="Ig_I-set"/>
</dbReference>
<dbReference type="InterPro" id="IPR003006">
    <property type="entry name" value="Ig/MHC_CS"/>
</dbReference>
<keyword evidence="2" id="KW-0391">Immunity</keyword>
<dbReference type="InterPro" id="IPR003598">
    <property type="entry name" value="Ig_sub2"/>
</dbReference>
<dbReference type="GO" id="GO:0042612">
    <property type="term" value="C:MHC class I protein complex"/>
    <property type="evidence" value="ECO:0007669"/>
    <property type="project" value="UniProtKB-KW"/>
</dbReference>
<comment type="similarity">
    <text evidence="13">Belongs to the immunoglobulin superfamily. SIGLEC (sialic acid binding Ig-like lectin) family.</text>
</comment>
<dbReference type="SMART" id="SM00408">
    <property type="entry name" value="IGc2"/>
    <property type="match status" value="2"/>
</dbReference>
<dbReference type="AlphaFoldDB" id="A0A6J3GQY1"/>
<comment type="subcellular location">
    <subcellularLocation>
        <location evidence="1">Membrane</location>
        <topology evidence="1">Single-pass type I membrane protein</topology>
    </subcellularLocation>
</comment>
<dbReference type="GO" id="GO:0030246">
    <property type="term" value="F:carbohydrate binding"/>
    <property type="evidence" value="ECO:0007669"/>
    <property type="project" value="UniProtKB-KW"/>
</dbReference>
<evidence type="ECO:0000256" key="6">
    <source>
        <dbReference type="ARBA" id="ARBA00022737"/>
    </source>
</evidence>
<keyword evidence="4" id="KW-0732">Signal</keyword>
<evidence type="ECO:0000259" key="16">
    <source>
        <dbReference type="PROSITE" id="PS50835"/>
    </source>
</evidence>
<evidence type="ECO:0000256" key="1">
    <source>
        <dbReference type="ARBA" id="ARBA00004479"/>
    </source>
</evidence>
<evidence type="ECO:0000256" key="12">
    <source>
        <dbReference type="ARBA" id="ARBA00023319"/>
    </source>
</evidence>
<dbReference type="InterPro" id="IPR036179">
    <property type="entry name" value="Ig-like_dom_sf"/>
</dbReference>
<sequence>MTQGPEGEPPPHCPTHSQAPRADTSLPSPPALGALEGPAQQAQGQAGPPGDPEDKRARWTGECRGRGRSAVTSGSETHFTHQAPAGLSFRPRLPPSAKSPEPFTAPPENRLVSGRSCASYAEMLLPLLLSSLLGGSQAMDGGFSIQVQRSVTVPEGLCVSVPCNLSYPRRDWTDSTPAYGYWFRERAETSKDAPVATNHPDREVDMSTWDRFQLTGDPGKGSCSLVIRDAQMQDTGGYLFRVERGSYVKFNFLNKFYLKVTALTQKPDVYIPETLEPGRPVMVICVFNWAFENCPAPSFSWTGAALSSRRTRPSSAHFSVLSFTPRPQDHDTDLTCHVDFSRAGVSAERTVRLRVAYAPRDVVISISRDNTPGTEGHRAGTGPVLKEGMKKLQGMRGCAPPCTPSLSLSLPLFFSLSPALEPQSQGNLTHLEAQKGQFLRLLCAADSQPPATLSWVLQDRVLSWSHPWGPRTLGLELPRVKAGDSGHYTCRAENRLGSQQRALDLSVQYPPENLRVMVSQANRTVLENLGNGTSVPVLEGQSLRLACVTHSSPPARLSWTRGGQTLSPSPPSDPAVLELPQVQMEHEGEFTCHAQHPLGSQHVSLSLSVHYEKGLVSKELFIGVVLGIMIMALLFLCLSQIIMKIPLKKQTQAETPRPRFSRHSTILDYINVVPKAGPQAPNRNEKATSSSASQTPPPPGAPCPESKKNQKKPYQLFSCPESKSSTQAPESHKSQEELHYAMLNFPGLRPRPEAGMPKGTQADYAEVKFH</sequence>
<evidence type="ECO:0000256" key="13">
    <source>
        <dbReference type="ARBA" id="ARBA00038361"/>
    </source>
</evidence>
<gene>
    <name evidence="18" type="primary">SIGLEC10</name>
</gene>
<dbReference type="CDD" id="cd05712">
    <property type="entry name" value="IgV_CD33"/>
    <property type="match status" value="1"/>
</dbReference>
<dbReference type="SUPFAM" id="SSF48726">
    <property type="entry name" value="Immunoglobulin"/>
    <property type="match status" value="4"/>
</dbReference>
<dbReference type="FunFam" id="2.60.40.10:FF:001242">
    <property type="entry name" value="Sialic acid binding Ig like lectin 11"/>
    <property type="match status" value="1"/>
</dbReference>
<dbReference type="Proteomes" id="UP000504640">
    <property type="component" value="Unplaced"/>
</dbReference>
<dbReference type="InterPro" id="IPR013783">
    <property type="entry name" value="Ig-like_fold"/>
</dbReference>
<dbReference type="InterPro" id="IPR007110">
    <property type="entry name" value="Ig-like_dom"/>
</dbReference>
<accession>A0A6J3GQY1</accession>
<evidence type="ECO:0000256" key="9">
    <source>
        <dbReference type="ARBA" id="ARBA00023136"/>
    </source>
</evidence>
<keyword evidence="11" id="KW-0325">Glycoprotein</keyword>
<dbReference type="GO" id="GO:0033691">
    <property type="term" value="F:sialic acid binding"/>
    <property type="evidence" value="ECO:0007669"/>
    <property type="project" value="TreeGrafter"/>
</dbReference>
<dbReference type="PROSITE" id="PS50835">
    <property type="entry name" value="IG_LIKE"/>
    <property type="match status" value="3"/>
</dbReference>
<dbReference type="FunFam" id="2.60.40.10:FF:000829">
    <property type="entry name" value="Sialic acid-binding Ig-like lectin 8"/>
    <property type="match status" value="1"/>
</dbReference>
<feature type="domain" description="Ig-like" evidence="16">
    <location>
        <begin position="511"/>
        <end position="608"/>
    </location>
</feature>
<dbReference type="Gene3D" id="2.60.40.10">
    <property type="entry name" value="Immunoglobulins"/>
    <property type="match status" value="4"/>
</dbReference>
<dbReference type="Pfam" id="PF07686">
    <property type="entry name" value="V-set"/>
    <property type="match status" value="1"/>
</dbReference>
<keyword evidence="12" id="KW-0393">Immunoglobulin domain</keyword>
<keyword evidence="17" id="KW-1185">Reference proteome</keyword>
<feature type="domain" description="Ig-like" evidence="16">
    <location>
        <begin position="418"/>
        <end position="506"/>
    </location>
</feature>
<feature type="compositionally biased region" description="Basic and acidic residues" evidence="14">
    <location>
        <begin position="730"/>
        <end position="739"/>
    </location>
</feature>
<dbReference type="InterPro" id="IPR013106">
    <property type="entry name" value="Ig_V-set"/>
</dbReference>
<organism evidence="17 18">
    <name type="scientific">Sapajus apella</name>
    <name type="common">Brown-capped capuchin</name>
    <name type="synonym">Cebus apella</name>
    <dbReference type="NCBI Taxonomy" id="9515"/>
    <lineage>
        <taxon>Eukaryota</taxon>
        <taxon>Metazoa</taxon>
        <taxon>Chordata</taxon>
        <taxon>Craniata</taxon>
        <taxon>Vertebrata</taxon>
        <taxon>Euteleostomi</taxon>
        <taxon>Mammalia</taxon>
        <taxon>Eutheria</taxon>
        <taxon>Euarchontoglires</taxon>
        <taxon>Primates</taxon>
        <taxon>Haplorrhini</taxon>
        <taxon>Platyrrhini</taxon>
        <taxon>Cebidae</taxon>
        <taxon>Cebinae</taxon>
        <taxon>Sapajus</taxon>
    </lineage>
</organism>
<proteinExistence type="inferred from homology"/>
<dbReference type="PANTHER" id="PTHR12035">
    <property type="entry name" value="SIALIC ACID BINDING IMMUNOGLOBULIN-LIKE LECTIN"/>
    <property type="match status" value="1"/>
</dbReference>
<dbReference type="InterPro" id="IPR003599">
    <property type="entry name" value="Ig_sub"/>
</dbReference>
<reference evidence="18" key="1">
    <citation type="submission" date="2025-08" db="UniProtKB">
        <authorList>
            <consortium name="RefSeq"/>
        </authorList>
    </citation>
    <scope>IDENTIFICATION</scope>
    <source>
        <tissue evidence="18">Blood</tissue>
    </source>
</reference>
<dbReference type="CTD" id="89790"/>
<keyword evidence="6" id="KW-0677">Repeat</keyword>
<evidence type="ECO:0000256" key="11">
    <source>
        <dbReference type="ARBA" id="ARBA00023180"/>
    </source>
</evidence>
<keyword evidence="5" id="KW-0430">Lectin</keyword>
<keyword evidence="3 15" id="KW-0812">Transmembrane</keyword>
<dbReference type="RefSeq" id="XP_032120195.1">
    <property type="nucleotide sequence ID" value="XM_032264304.1"/>
</dbReference>
<evidence type="ECO:0000256" key="10">
    <source>
        <dbReference type="ARBA" id="ARBA00023157"/>
    </source>
</evidence>
<dbReference type="GeneID" id="116540691"/>
<feature type="transmembrane region" description="Helical" evidence="15">
    <location>
        <begin position="620"/>
        <end position="642"/>
    </location>
</feature>
<evidence type="ECO:0000256" key="2">
    <source>
        <dbReference type="ARBA" id="ARBA00022451"/>
    </source>
</evidence>
<keyword evidence="9 15" id="KW-0472">Membrane</keyword>
<keyword evidence="7" id="KW-0130">Cell adhesion</keyword>
<protein>
    <submittedName>
        <fullName evidence="18">Sialic acid-binding Ig-like lectin 10 isoform X1</fullName>
    </submittedName>
</protein>
<dbReference type="FunFam" id="2.60.40.10:FF:000994">
    <property type="entry name" value="Sialic acid binding Ig like lectin 10"/>
    <property type="match status" value="2"/>
</dbReference>
<dbReference type="GO" id="GO:0002474">
    <property type="term" value="P:antigen processing and presentation of peptide antigen via MHC class I"/>
    <property type="evidence" value="ECO:0007669"/>
    <property type="project" value="UniProtKB-KW"/>
</dbReference>
<dbReference type="PANTHER" id="PTHR12035:SF115">
    <property type="entry name" value="SIALIC ACID-BINDING IG-LIKE LECTIN 10"/>
    <property type="match status" value="1"/>
</dbReference>
<feature type="region of interest" description="Disordered" evidence="14">
    <location>
        <begin position="1"/>
        <end position="110"/>
    </location>
</feature>
<dbReference type="PROSITE" id="PS00290">
    <property type="entry name" value="IG_MHC"/>
    <property type="match status" value="1"/>
</dbReference>
<evidence type="ECO:0000313" key="17">
    <source>
        <dbReference type="Proteomes" id="UP000504640"/>
    </source>
</evidence>
<dbReference type="Pfam" id="PF07679">
    <property type="entry name" value="I-set"/>
    <property type="match status" value="1"/>
</dbReference>
<feature type="compositionally biased region" description="Low complexity" evidence="14">
    <location>
        <begin position="31"/>
        <end position="48"/>
    </location>
</feature>